<evidence type="ECO:0000313" key="1">
    <source>
        <dbReference type="EMBL" id="KAI3801228.1"/>
    </source>
</evidence>
<evidence type="ECO:0000313" key="2">
    <source>
        <dbReference type="Proteomes" id="UP001056120"/>
    </source>
</evidence>
<dbReference type="EMBL" id="CM042027">
    <property type="protein sequence ID" value="KAI3801228.1"/>
    <property type="molecule type" value="Genomic_DNA"/>
</dbReference>
<sequence>MNYIYMLFLCFLHAGYSPGAFLVNYNLMRHWCAFRMGIDRKDVRIVCHFNIPKSMVSFYQESGRAGRDQKPSRSVLYYGIDDRKKMQFILNNADNKKSQSSSLQDKSPKKSIVDFNLMVEYCETSSCRRKKILDGFGEQVPTSLCKKTCDACKNPNLVEKYLEELKAMCSLGKRIGSSQIFINSSSKSIDETDFSEYWSRDDEAILSEDDISDDDDNIDVVEGLTHSALPSKSKVSEKMDILQRAEEKYYQKKDPDKQNNKLDKNAISETTRESCRQRLLDSLKQAQQRLNNLQIDPEASSMFLENECFKKYGKTGKSFYLSHMASTVRWLSTVDSAELTSRLPTTNQNSTSKNATEVEPLISVSPSVSDQAMKMMNEKDHENVSLSSSQGAYNAIKLPPIPSFSEFVNKKSSKDGKPSAYGMDKKPDKRSRLH</sequence>
<accession>A0ACB9I0X2</accession>
<gene>
    <name evidence="1" type="ORF">L1987_29332</name>
</gene>
<dbReference type="Proteomes" id="UP001056120">
    <property type="component" value="Linkage Group LG10"/>
</dbReference>
<organism evidence="1 2">
    <name type="scientific">Smallanthus sonchifolius</name>
    <dbReference type="NCBI Taxonomy" id="185202"/>
    <lineage>
        <taxon>Eukaryota</taxon>
        <taxon>Viridiplantae</taxon>
        <taxon>Streptophyta</taxon>
        <taxon>Embryophyta</taxon>
        <taxon>Tracheophyta</taxon>
        <taxon>Spermatophyta</taxon>
        <taxon>Magnoliopsida</taxon>
        <taxon>eudicotyledons</taxon>
        <taxon>Gunneridae</taxon>
        <taxon>Pentapetalae</taxon>
        <taxon>asterids</taxon>
        <taxon>campanulids</taxon>
        <taxon>Asterales</taxon>
        <taxon>Asteraceae</taxon>
        <taxon>Asteroideae</taxon>
        <taxon>Heliantheae alliance</taxon>
        <taxon>Millerieae</taxon>
        <taxon>Smallanthus</taxon>
    </lineage>
</organism>
<proteinExistence type="predicted"/>
<protein>
    <submittedName>
        <fullName evidence="1">Uncharacterized protein</fullName>
    </submittedName>
</protein>
<name>A0ACB9I0X2_9ASTR</name>
<keyword evidence="2" id="KW-1185">Reference proteome</keyword>
<comment type="caution">
    <text evidence="1">The sequence shown here is derived from an EMBL/GenBank/DDBJ whole genome shotgun (WGS) entry which is preliminary data.</text>
</comment>
<reference evidence="2" key="1">
    <citation type="journal article" date="2022" name="Mol. Ecol. Resour.">
        <title>The genomes of chicory, endive, great burdock and yacon provide insights into Asteraceae palaeo-polyploidization history and plant inulin production.</title>
        <authorList>
            <person name="Fan W."/>
            <person name="Wang S."/>
            <person name="Wang H."/>
            <person name="Wang A."/>
            <person name="Jiang F."/>
            <person name="Liu H."/>
            <person name="Zhao H."/>
            <person name="Xu D."/>
            <person name="Zhang Y."/>
        </authorList>
    </citation>
    <scope>NUCLEOTIDE SEQUENCE [LARGE SCALE GENOMIC DNA]</scope>
    <source>
        <strain evidence="2">cv. Yunnan</strain>
    </source>
</reference>
<reference evidence="1 2" key="2">
    <citation type="journal article" date="2022" name="Mol. Ecol. Resour.">
        <title>The genomes of chicory, endive, great burdock and yacon provide insights into Asteraceae paleo-polyploidization history and plant inulin production.</title>
        <authorList>
            <person name="Fan W."/>
            <person name="Wang S."/>
            <person name="Wang H."/>
            <person name="Wang A."/>
            <person name="Jiang F."/>
            <person name="Liu H."/>
            <person name="Zhao H."/>
            <person name="Xu D."/>
            <person name="Zhang Y."/>
        </authorList>
    </citation>
    <scope>NUCLEOTIDE SEQUENCE [LARGE SCALE GENOMIC DNA]</scope>
    <source>
        <strain evidence="2">cv. Yunnan</strain>
        <tissue evidence="1">Leaves</tissue>
    </source>
</reference>